<reference evidence="1 2" key="1">
    <citation type="submission" date="2019-03" db="EMBL/GenBank/DDBJ databases">
        <title>Genomic Encyclopedia of Archaeal and Bacterial Type Strains, Phase II (KMG-II): from individual species to whole genera.</title>
        <authorList>
            <person name="Goeker M."/>
        </authorList>
    </citation>
    <scope>NUCLEOTIDE SEQUENCE [LARGE SCALE GENOMIC DNA]</scope>
    <source>
        <strain evidence="1 2">DSM 15388</strain>
    </source>
</reference>
<sequence>MPSRFIHGRDIDDAGREKFHLFRRCLPNLYTLYTWAWLLA</sequence>
<keyword evidence="2" id="KW-1185">Reference proteome</keyword>
<gene>
    <name evidence="1" type="ORF">BCF53_11374</name>
</gene>
<dbReference type="AlphaFoldDB" id="A0A4R3I0H4"/>
<proteinExistence type="predicted"/>
<dbReference type="EMBL" id="SLZR01000013">
    <property type="protein sequence ID" value="TCS39028.1"/>
    <property type="molecule type" value="Genomic_DNA"/>
</dbReference>
<dbReference type="Proteomes" id="UP000295793">
    <property type="component" value="Unassembled WGS sequence"/>
</dbReference>
<evidence type="ECO:0000313" key="1">
    <source>
        <dbReference type="EMBL" id="TCS39028.1"/>
    </source>
</evidence>
<organism evidence="1 2">
    <name type="scientific">Reinekea marinisedimentorum</name>
    <dbReference type="NCBI Taxonomy" id="230495"/>
    <lineage>
        <taxon>Bacteria</taxon>
        <taxon>Pseudomonadati</taxon>
        <taxon>Pseudomonadota</taxon>
        <taxon>Gammaproteobacteria</taxon>
        <taxon>Oceanospirillales</taxon>
        <taxon>Saccharospirillaceae</taxon>
        <taxon>Reinekea</taxon>
    </lineage>
</organism>
<accession>A0A4R3I0H4</accession>
<evidence type="ECO:0000313" key="2">
    <source>
        <dbReference type="Proteomes" id="UP000295793"/>
    </source>
</evidence>
<name>A0A4R3I0H4_9GAMM</name>
<protein>
    <submittedName>
        <fullName evidence="1">Uncharacterized protein</fullName>
    </submittedName>
</protein>
<comment type="caution">
    <text evidence="1">The sequence shown here is derived from an EMBL/GenBank/DDBJ whole genome shotgun (WGS) entry which is preliminary data.</text>
</comment>